<dbReference type="RefSeq" id="WP_260331972.1">
    <property type="nucleotide sequence ID" value="NZ_JACHDE010000001.1"/>
</dbReference>
<reference evidence="1 2" key="1">
    <citation type="submission" date="2020-08" db="EMBL/GenBank/DDBJ databases">
        <title>Genomic Encyclopedia of Type Strains, Phase IV (KMG-V): Genome sequencing to study the core and pangenomes of soil and plant-associated prokaryotes.</title>
        <authorList>
            <person name="Whitman W."/>
        </authorList>
    </citation>
    <scope>NUCLEOTIDE SEQUENCE [LARGE SCALE GENOMIC DNA]</scope>
    <source>
        <strain evidence="1 2">JPY162</strain>
    </source>
</reference>
<evidence type="ECO:0000313" key="1">
    <source>
        <dbReference type="EMBL" id="MBB5398709.1"/>
    </source>
</evidence>
<dbReference type="AlphaFoldDB" id="A0A7W8L475"/>
<comment type="caution">
    <text evidence="1">The sequence shown here is derived from an EMBL/GenBank/DDBJ whole genome shotgun (WGS) entry which is preliminary data.</text>
</comment>
<dbReference type="Proteomes" id="UP000592820">
    <property type="component" value="Unassembled WGS sequence"/>
</dbReference>
<proteinExistence type="predicted"/>
<sequence>MILATSSIRRLAENVLAIETSRGTLVLSAETRQALAGRMVHEHRVVAIRRLFREQ</sequence>
<dbReference type="EMBL" id="JACHDE010000001">
    <property type="protein sequence ID" value="MBB5398709.1"/>
    <property type="molecule type" value="Genomic_DNA"/>
</dbReference>
<protein>
    <submittedName>
        <fullName evidence="1">Uncharacterized protein</fullName>
    </submittedName>
</protein>
<accession>A0A7W8L475</accession>
<name>A0A7W8L475_9BURK</name>
<evidence type="ECO:0000313" key="2">
    <source>
        <dbReference type="Proteomes" id="UP000592820"/>
    </source>
</evidence>
<organism evidence="1 2">
    <name type="scientific">Paraburkholderia youngii</name>
    <dbReference type="NCBI Taxonomy" id="2782701"/>
    <lineage>
        <taxon>Bacteria</taxon>
        <taxon>Pseudomonadati</taxon>
        <taxon>Pseudomonadota</taxon>
        <taxon>Betaproteobacteria</taxon>
        <taxon>Burkholderiales</taxon>
        <taxon>Burkholderiaceae</taxon>
        <taxon>Paraburkholderia</taxon>
    </lineage>
</organism>
<gene>
    <name evidence="1" type="ORF">HDG41_000745</name>
</gene>